<protein>
    <submittedName>
        <fullName evidence="4">ATP-binding region ATPase domain protein</fullName>
    </submittedName>
</protein>
<dbReference type="HOGENOM" id="CLU_090336_25_0_11"/>
<dbReference type="InterPro" id="IPR050267">
    <property type="entry name" value="Anti-sigma-factor_SerPK"/>
</dbReference>
<evidence type="ECO:0000256" key="2">
    <source>
        <dbReference type="SAM" id="MobiDB-lite"/>
    </source>
</evidence>
<dbReference type="Proteomes" id="UP000000849">
    <property type="component" value="Chromosome"/>
</dbReference>
<dbReference type="GO" id="GO:0004674">
    <property type="term" value="F:protein serine/threonine kinase activity"/>
    <property type="evidence" value="ECO:0007669"/>
    <property type="project" value="UniProtKB-KW"/>
</dbReference>
<keyword evidence="1" id="KW-0808">Transferase</keyword>
<name>D5UCV2_CELFN</name>
<dbReference type="PANTHER" id="PTHR35526">
    <property type="entry name" value="ANTI-SIGMA-F FACTOR RSBW-RELATED"/>
    <property type="match status" value="1"/>
</dbReference>
<dbReference type="InterPro" id="IPR003594">
    <property type="entry name" value="HATPase_dom"/>
</dbReference>
<dbReference type="CDD" id="cd16936">
    <property type="entry name" value="HATPase_RsbW-like"/>
    <property type="match status" value="1"/>
</dbReference>
<reference evidence="4 5" key="1">
    <citation type="journal article" date="2010" name="Stand. Genomic Sci.">
        <title>Complete genome sequence of Cellulomonas flavigena type strain (134).</title>
        <authorList>
            <person name="Abt B."/>
            <person name="Foster B."/>
            <person name="Lapidus A."/>
            <person name="Clum A."/>
            <person name="Sun H."/>
            <person name="Pukall R."/>
            <person name="Lucas S."/>
            <person name="Glavina Del Rio T."/>
            <person name="Nolan M."/>
            <person name="Tice H."/>
            <person name="Cheng J.F."/>
            <person name="Pitluck S."/>
            <person name="Liolios K."/>
            <person name="Ivanova N."/>
            <person name="Mavromatis K."/>
            <person name="Ovchinnikova G."/>
            <person name="Pati A."/>
            <person name="Goodwin L."/>
            <person name="Chen A."/>
            <person name="Palaniappan K."/>
            <person name="Land M."/>
            <person name="Hauser L."/>
            <person name="Chang Y.J."/>
            <person name="Jeffries C.D."/>
            <person name="Rohde M."/>
            <person name="Goker M."/>
            <person name="Woyke T."/>
            <person name="Bristow J."/>
            <person name="Eisen J.A."/>
            <person name="Markowitz V."/>
            <person name="Hugenholtz P."/>
            <person name="Kyrpides N.C."/>
            <person name="Klenk H.P."/>
        </authorList>
    </citation>
    <scope>NUCLEOTIDE SEQUENCE [LARGE SCALE GENOMIC DNA]</scope>
    <source>
        <strain evidence="5">ATCC 482 / DSM 20109 / BCRC 11376 / JCM 18109 / NBRC 3775 / NCIMB 8073 / NRS 134</strain>
    </source>
</reference>
<organism evidence="4 5">
    <name type="scientific">Cellulomonas flavigena (strain ATCC 482 / DSM 20109 / BCRC 11376 / JCM 18109 / NBRC 3775 / NCIMB 8073 / NRS 134)</name>
    <dbReference type="NCBI Taxonomy" id="446466"/>
    <lineage>
        <taxon>Bacteria</taxon>
        <taxon>Bacillati</taxon>
        <taxon>Actinomycetota</taxon>
        <taxon>Actinomycetes</taxon>
        <taxon>Micrococcales</taxon>
        <taxon>Cellulomonadaceae</taxon>
        <taxon>Cellulomonas</taxon>
    </lineage>
</organism>
<keyword evidence="5" id="KW-1185">Reference proteome</keyword>
<sequence>MQDMSDEYRLTTPGTFDAGTSRDGRTPAPPATLPPDDALAQGAGGRSLTTGRPPDRYLPVRRWLVEQAEDLRGMRGDLREQLAASVTPSGGSEATADDVVLVTSEFATNALAHGRAPAHVQLLVDGREVLVVVSDGDAAHAPFVAAGREPGAGGFGLQIAQRLSTGVGWWTDSTGKHVWATFGVAPVA</sequence>
<proteinExistence type="predicted"/>
<feature type="domain" description="Histidine kinase/HSP90-like ATPase" evidence="3">
    <location>
        <begin position="78"/>
        <end position="181"/>
    </location>
</feature>
<dbReference type="EMBL" id="CP001964">
    <property type="protein sequence ID" value="ADG76337.1"/>
    <property type="molecule type" value="Genomic_DNA"/>
</dbReference>
<dbReference type="Gene3D" id="3.30.565.10">
    <property type="entry name" value="Histidine kinase-like ATPase, C-terminal domain"/>
    <property type="match status" value="1"/>
</dbReference>
<keyword evidence="1" id="KW-0723">Serine/threonine-protein kinase</keyword>
<dbReference type="eggNOG" id="COG3920">
    <property type="taxonomic scope" value="Bacteria"/>
</dbReference>
<dbReference type="STRING" id="446466.Cfla_3463"/>
<evidence type="ECO:0000313" key="5">
    <source>
        <dbReference type="Proteomes" id="UP000000849"/>
    </source>
</evidence>
<accession>D5UCV2</accession>
<gene>
    <name evidence="4" type="ordered locus">Cfla_3463</name>
</gene>
<dbReference type="KEGG" id="cfl:Cfla_3463"/>
<keyword evidence="4" id="KW-0067">ATP-binding</keyword>
<dbReference type="Pfam" id="PF13581">
    <property type="entry name" value="HATPase_c_2"/>
    <property type="match status" value="1"/>
</dbReference>
<dbReference type="InterPro" id="IPR036890">
    <property type="entry name" value="HATPase_C_sf"/>
</dbReference>
<dbReference type="PANTHER" id="PTHR35526:SF3">
    <property type="entry name" value="ANTI-SIGMA-F FACTOR RSBW"/>
    <property type="match status" value="1"/>
</dbReference>
<dbReference type="GO" id="GO:0005524">
    <property type="term" value="F:ATP binding"/>
    <property type="evidence" value="ECO:0007669"/>
    <property type="project" value="UniProtKB-KW"/>
</dbReference>
<keyword evidence="4" id="KW-0547">Nucleotide-binding</keyword>
<evidence type="ECO:0000256" key="1">
    <source>
        <dbReference type="ARBA" id="ARBA00022527"/>
    </source>
</evidence>
<evidence type="ECO:0000259" key="3">
    <source>
        <dbReference type="Pfam" id="PF13581"/>
    </source>
</evidence>
<dbReference type="AlphaFoldDB" id="D5UCV2"/>
<evidence type="ECO:0000313" key="4">
    <source>
        <dbReference type="EMBL" id="ADG76337.1"/>
    </source>
</evidence>
<feature type="region of interest" description="Disordered" evidence="2">
    <location>
        <begin position="1"/>
        <end position="56"/>
    </location>
</feature>
<dbReference type="SUPFAM" id="SSF55874">
    <property type="entry name" value="ATPase domain of HSP90 chaperone/DNA topoisomerase II/histidine kinase"/>
    <property type="match status" value="1"/>
</dbReference>
<keyword evidence="1" id="KW-0418">Kinase</keyword>